<evidence type="ECO:0000256" key="2">
    <source>
        <dbReference type="ARBA" id="ARBA00006602"/>
    </source>
</evidence>
<keyword evidence="7" id="KW-0175">Coiled coil</keyword>
<evidence type="ECO:0000256" key="5">
    <source>
        <dbReference type="ARBA" id="ARBA00022927"/>
    </source>
</evidence>
<dbReference type="PANTHER" id="PTHR34982:SF1">
    <property type="entry name" value="FLAGELLAR ASSEMBLY PROTEIN FLIH"/>
    <property type="match status" value="1"/>
</dbReference>
<accession>A0ABP7XCT5</accession>
<gene>
    <name evidence="9" type="ORF">GCM10022215_07810</name>
</gene>
<comment type="caution">
    <text evidence="9">The sequence shown here is derived from an EMBL/GenBank/DDBJ whole genome shotgun (WGS) entry which is preliminary data.</text>
</comment>
<keyword evidence="10" id="KW-1185">Reference proteome</keyword>
<evidence type="ECO:0000259" key="8">
    <source>
        <dbReference type="Pfam" id="PF02108"/>
    </source>
</evidence>
<feature type="domain" description="Flagellar assembly protein FliH/Type III secretion system HrpE" evidence="8">
    <location>
        <begin position="110"/>
        <end position="231"/>
    </location>
</feature>
<feature type="coiled-coil region" evidence="7">
    <location>
        <begin position="78"/>
        <end position="108"/>
    </location>
</feature>
<dbReference type="RefSeq" id="WP_344731918.1">
    <property type="nucleotide sequence ID" value="NZ_BAAAZH010000006.1"/>
</dbReference>
<reference evidence="10" key="1">
    <citation type="journal article" date="2019" name="Int. J. Syst. Evol. Microbiol.">
        <title>The Global Catalogue of Microorganisms (GCM) 10K type strain sequencing project: providing services to taxonomists for standard genome sequencing and annotation.</title>
        <authorList>
            <consortium name="The Broad Institute Genomics Platform"/>
            <consortium name="The Broad Institute Genome Sequencing Center for Infectious Disease"/>
            <person name="Wu L."/>
            <person name="Ma J."/>
        </authorList>
    </citation>
    <scope>NUCLEOTIDE SEQUENCE [LARGE SCALE GENOMIC DNA]</scope>
    <source>
        <strain evidence="10">JCM 16703</strain>
    </source>
</reference>
<dbReference type="PANTHER" id="PTHR34982">
    <property type="entry name" value="YOP PROTEINS TRANSLOCATION PROTEIN L"/>
    <property type="match status" value="1"/>
</dbReference>
<evidence type="ECO:0000313" key="10">
    <source>
        <dbReference type="Proteomes" id="UP001501495"/>
    </source>
</evidence>
<keyword evidence="4" id="KW-1005">Bacterial flagellum biogenesis</keyword>
<dbReference type="Pfam" id="PF02108">
    <property type="entry name" value="FliH"/>
    <property type="match status" value="1"/>
</dbReference>
<dbReference type="InterPro" id="IPR018035">
    <property type="entry name" value="Flagellar_FliH/T3SS_HrpE"/>
</dbReference>
<evidence type="ECO:0000256" key="6">
    <source>
        <dbReference type="ARBA" id="ARBA00023225"/>
    </source>
</evidence>
<evidence type="ECO:0000313" key="9">
    <source>
        <dbReference type="EMBL" id="GAA4111821.1"/>
    </source>
</evidence>
<dbReference type="EMBL" id="BAAAZH010000006">
    <property type="protein sequence ID" value="GAA4111821.1"/>
    <property type="molecule type" value="Genomic_DNA"/>
</dbReference>
<dbReference type="Proteomes" id="UP001501495">
    <property type="component" value="Unassembled WGS sequence"/>
</dbReference>
<name>A0ABP7XCT5_9ACTN</name>
<organism evidence="9 10">
    <name type="scientific">Nocardioides fonticola</name>
    <dbReference type="NCBI Taxonomy" id="450363"/>
    <lineage>
        <taxon>Bacteria</taxon>
        <taxon>Bacillati</taxon>
        <taxon>Actinomycetota</taxon>
        <taxon>Actinomycetes</taxon>
        <taxon>Propionibacteriales</taxon>
        <taxon>Nocardioidaceae</taxon>
        <taxon>Nocardioides</taxon>
    </lineage>
</organism>
<keyword evidence="3" id="KW-0813">Transport</keyword>
<dbReference type="InterPro" id="IPR051472">
    <property type="entry name" value="T3SS_Stator/FliH"/>
</dbReference>
<keyword evidence="6" id="KW-1006">Bacterial flagellum protein export</keyword>
<comment type="function">
    <text evidence="1">Needed for flagellar regrowth and assembly.</text>
</comment>
<protein>
    <recommendedName>
        <fullName evidence="8">Flagellar assembly protein FliH/Type III secretion system HrpE domain-containing protein</fullName>
    </recommendedName>
</protein>
<evidence type="ECO:0000256" key="1">
    <source>
        <dbReference type="ARBA" id="ARBA00003041"/>
    </source>
</evidence>
<keyword evidence="5" id="KW-0653">Protein transport</keyword>
<evidence type="ECO:0000256" key="4">
    <source>
        <dbReference type="ARBA" id="ARBA00022795"/>
    </source>
</evidence>
<evidence type="ECO:0000256" key="3">
    <source>
        <dbReference type="ARBA" id="ARBA00022448"/>
    </source>
</evidence>
<comment type="similarity">
    <text evidence="2">Belongs to the FliH family.</text>
</comment>
<proteinExistence type="inferred from homology"/>
<evidence type="ECO:0000256" key="7">
    <source>
        <dbReference type="SAM" id="Coils"/>
    </source>
</evidence>
<sequence>MTSSSEALPARVIRAEDAAAPSLTALATPELRSGSWTRLGDSHVLGDAVTERALSGLAEQTRAAAQSQGYAIGWAEGRRAAAELAAEAELEAEDARRAAEERREAEHRAALAALVRAAQEFDRAATRFAGELEDQAMHLACELTVELVGHELRTTPLEETAADVVRRALAVLPTGVPSTLRLHPSVTAAPAVAELAEVGVQVVADAALQPLDAIVETPTGLVDLRIGAALERLREVLA</sequence>